<protein>
    <recommendedName>
        <fullName evidence="5 6">Flagellar basal-body rod protein FlgF</fullName>
    </recommendedName>
</protein>
<evidence type="ECO:0000256" key="1">
    <source>
        <dbReference type="ARBA" id="ARBA00004117"/>
    </source>
</evidence>
<name>A0ABZ0I2K9_9GAMM</name>
<evidence type="ECO:0000256" key="4">
    <source>
        <dbReference type="ARBA" id="ARBA00038560"/>
    </source>
</evidence>
<keyword evidence="9" id="KW-0969">Cilium</keyword>
<keyword evidence="9" id="KW-0282">Flagellum</keyword>
<feature type="domain" description="Flagellar basal-body/hook protein C-terminal" evidence="7">
    <location>
        <begin position="200"/>
        <end position="243"/>
    </location>
</feature>
<evidence type="ECO:0000256" key="3">
    <source>
        <dbReference type="ARBA" id="ARBA00023143"/>
    </source>
</evidence>
<keyword evidence="10" id="KW-1185">Reference proteome</keyword>
<keyword evidence="9" id="KW-0966">Cell projection</keyword>
<dbReference type="SUPFAM" id="SSF117143">
    <property type="entry name" value="Flagellar hook protein flgE"/>
    <property type="match status" value="1"/>
</dbReference>
<comment type="subcellular location">
    <subcellularLocation>
        <location evidence="1 6">Bacterial flagellum basal body</location>
    </subcellularLocation>
</comment>
<proteinExistence type="inferred from homology"/>
<dbReference type="Pfam" id="PF06429">
    <property type="entry name" value="Flg_bbr_C"/>
    <property type="match status" value="1"/>
</dbReference>
<dbReference type="Proteomes" id="UP001626537">
    <property type="component" value="Chromosome"/>
</dbReference>
<dbReference type="InterPro" id="IPR020013">
    <property type="entry name" value="Flagellar_FlgE/F/G"/>
</dbReference>
<feature type="domain" description="Flagellar hook protein FlgE/F/G-like D1" evidence="8">
    <location>
        <begin position="81"/>
        <end position="147"/>
    </location>
</feature>
<dbReference type="NCBIfam" id="TIGR03506">
    <property type="entry name" value="FlgEFG_subfam"/>
    <property type="match status" value="1"/>
</dbReference>
<comment type="similarity">
    <text evidence="2 6">Belongs to the flagella basal body rod proteins family.</text>
</comment>
<dbReference type="InterPro" id="IPR037925">
    <property type="entry name" value="FlgE/F/G-like"/>
</dbReference>
<dbReference type="Pfam" id="PF22692">
    <property type="entry name" value="LlgE_F_G_D1"/>
    <property type="match status" value="1"/>
</dbReference>
<keyword evidence="3 6" id="KW-0975">Bacterial flagellum</keyword>
<comment type="subunit">
    <text evidence="4 6">The basal body constitutes a major portion of the flagellar organelle and consists of five rings (E,L,P,S, and M) mounted on a central rod. The rod consists of about 26 subunits of FlgG in the distal portion, and FlgB, FlgC and FlgF are thought to build up the proximal portion of the rod with about 6 subunits each.</text>
</comment>
<gene>
    <name evidence="9" type="ORF">R0135_16100</name>
</gene>
<evidence type="ECO:0000313" key="9">
    <source>
        <dbReference type="EMBL" id="WOJ93287.1"/>
    </source>
</evidence>
<dbReference type="NCBIfam" id="NF009280">
    <property type="entry name" value="PRK12640.1"/>
    <property type="match status" value="1"/>
</dbReference>
<dbReference type="RefSeq" id="WP_407347935.1">
    <property type="nucleotide sequence ID" value="NZ_CP136864.1"/>
</dbReference>
<evidence type="ECO:0000313" key="10">
    <source>
        <dbReference type="Proteomes" id="UP001626537"/>
    </source>
</evidence>
<dbReference type="PANTHER" id="PTHR30435">
    <property type="entry name" value="FLAGELLAR PROTEIN"/>
    <property type="match status" value="1"/>
</dbReference>
<dbReference type="InterPro" id="IPR010930">
    <property type="entry name" value="Flg_bb/hook_C_dom"/>
</dbReference>
<dbReference type="InterPro" id="IPR053967">
    <property type="entry name" value="LlgE_F_G-like_D1"/>
</dbReference>
<dbReference type="PANTHER" id="PTHR30435:SF18">
    <property type="entry name" value="FLAGELLAR BASAL-BODY ROD PROTEIN FLGF"/>
    <property type="match status" value="1"/>
</dbReference>
<reference evidence="9 10" key="1">
    <citation type="submission" date="2023-10" db="EMBL/GenBank/DDBJ databases">
        <title>Two novel species belonging to the OM43/NOR5 clade.</title>
        <authorList>
            <person name="Park M."/>
        </authorList>
    </citation>
    <scope>NUCLEOTIDE SEQUENCE [LARGE SCALE GENOMIC DNA]</scope>
    <source>
        <strain evidence="9 10">IMCC43200</strain>
    </source>
</reference>
<accession>A0ABZ0I2K9</accession>
<evidence type="ECO:0000256" key="6">
    <source>
        <dbReference type="RuleBase" id="RU362116"/>
    </source>
</evidence>
<evidence type="ECO:0000259" key="7">
    <source>
        <dbReference type="Pfam" id="PF06429"/>
    </source>
</evidence>
<sequence length="249" mass="26142">MDHFVYIAAAGAKESMLAQAANAHNLANASTTGFKADLVEAETVYLRGAGAETRAYNVIRDTGVDFKEGVLEQTGRDLDLAINGEGWFAVQSLSGNGGEGVTRRGDFRIDELGQLVNGAGEALLGNDGPIALPPFSSLSIGSDGTVSIVPLGELPNAQAVLDRIKLVNPATENLTKGEYGLLTTNGGLPSVADGNVKMVSGALESSNVNPVTAMVRMIELSRQFEHYVKLMKTAEDVDTSSASLMRLQS</sequence>
<evidence type="ECO:0000256" key="5">
    <source>
        <dbReference type="ARBA" id="ARBA00040228"/>
    </source>
</evidence>
<evidence type="ECO:0000259" key="8">
    <source>
        <dbReference type="Pfam" id="PF22692"/>
    </source>
</evidence>
<evidence type="ECO:0000256" key="2">
    <source>
        <dbReference type="ARBA" id="ARBA00009677"/>
    </source>
</evidence>
<dbReference type="EMBL" id="CP136864">
    <property type="protein sequence ID" value="WOJ93287.1"/>
    <property type="molecule type" value="Genomic_DNA"/>
</dbReference>
<organism evidence="9 10">
    <name type="scientific">Congregibacter variabilis</name>
    <dbReference type="NCBI Taxonomy" id="3081200"/>
    <lineage>
        <taxon>Bacteria</taxon>
        <taxon>Pseudomonadati</taxon>
        <taxon>Pseudomonadota</taxon>
        <taxon>Gammaproteobacteria</taxon>
        <taxon>Cellvibrionales</taxon>
        <taxon>Halieaceae</taxon>
        <taxon>Congregibacter</taxon>
    </lineage>
</organism>